<dbReference type="Proteomes" id="UP001363622">
    <property type="component" value="Unassembled WGS sequence"/>
</dbReference>
<sequence length="204" mass="23295">MDIPTGQPRAKAGNLTWISQVSGIQETSSLIPSSVAQKHSSGTSLELWEYSAEAIQYLKYILIIEKNLSRVRQLLCNTVKSHEESRYHKSANEDLKEVFNNLCSEKGMERDEIIAMSRSIGHVLSRQQGKKRKTEEEKEVTAAKRQLQSNKTPEHQQESQITAPARDIPEGTSLDVDRDIAYVDRREIAIRQAYLFGHHKRHEL</sequence>
<gene>
    <name evidence="2" type="ORF">IWZ03DRAFT_359420</name>
</gene>
<organism evidence="2 3">
    <name type="scientific">Phyllosticta citriasiana</name>
    <dbReference type="NCBI Taxonomy" id="595635"/>
    <lineage>
        <taxon>Eukaryota</taxon>
        <taxon>Fungi</taxon>
        <taxon>Dikarya</taxon>
        <taxon>Ascomycota</taxon>
        <taxon>Pezizomycotina</taxon>
        <taxon>Dothideomycetes</taxon>
        <taxon>Dothideomycetes incertae sedis</taxon>
        <taxon>Botryosphaeriales</taxon>
        <taxon>Phyllostictaceae</taxon>
        <taxon>Phyllosticta</taxon>
    </lineage>
</organism>
<feature type="region of interest" description="Disordered" evidence="1">
    <location>
        <begin position="124"/>
        <end position="172"/>
    </location>
</feature>
<evidence type="ECO:0000313" key="2">
    <source>
        <dbReference type="EMBL" id="KAK7517297.1"/>
    </source>
</evidence>
<reference evidence="2 3" key="1">
    <citation type="submission" date="2024-04" db="EMBL/GenBank/DDBJ databases">
        <title>Phyllosticta paracitricarpa is synonymous to the EU quarantine fungus P. citricarpa based on phylogenomic analyses.</title>
        <authorList>
            <consortium name="Lawrence Berkeley National Laboratory"/>
            <person name="Van Ingen-Buijs V.A."/>
            <person name="Van Westerhoven A.C."/>
            <person name="Haridas S."/>
            <person name="Skiadas P."/>
            <person name="Martin F."/>
            <person name="Groenewald J.Z."/>
            <person name="Crous P.W."/>
            <person name="Seidl M.F."/>
        </authorList>
    </citation>
    <scope>NUCLEOTIDE SEQUENCE [LARGE SCALE GENOMIC DNA]</scope>
    <source>
        <strain evidence="2 3">CBS 123371</strain>
    </source>
</reference>
<evidence type="ECO:0000313" key="3">
    <source>
        <dbReference type="Proteomes" id="UP001363622"/>
    </source>
</evidence>
<dbReference type="EMBL" id="JBBPHU010000005">
    <property type="protein sequence ID" value="KAK7517297.1"/>
    <property type="molecule type" value="Genomic_DNA"/>
</dbReference>
<feature type="compositionally biased region" description="Basic and acidic residues" evidence="1">
    <location>
        <begin position="133"/>
        <end position="142"/>
    </location>
</feature>
<comment type="caution">
    <text evidence="2">The sequence shown here is derived from an EMBL/GenBank/DDBJ whole genome shotgun (WGS) entry which is preliminary data.</text>
</comment>
<protein>
    <submittedName>
        <fullName evidence="2">Uncharacterized protein</fullName>
    </submittedName>
</protein>
<keyword evidence="3" id="KW-1185">Reference proteome</keyword>
<accession>A0ABR1KLC3</accession>
<evidence type="ECO:0000256" key="1">
    <source>
        <dbReference type="SAM" id="MobiDB-lite"/>
    </source>
</evidence>
<proteinExistence type="predicted"/>
<name>A0ABR1KLC3_9PEZI</name>